<dbReference type="AlphaFoldDB" id="A0A3M6U289"/>
<evidence type="ECO:0000313" key="3">
    <source>
        <dbReference type="Proteomes" id="UP000275408"/>
    </source>
</evidence>
<protein>
    <submittedName>
        <fullName evidence="2">Uncharacterized protein</fullName>
    </submittedName>
</protein>
<organism evidence="2 3">
    <name type="scientific">Pocillopora damicornis</name>
    <name type="common">Cauliflower coral</name>
    <name type="synonym">Millepora damicornis</name>
    <dbReference type="NCBI Taxonomy" id="46731"/>
    <lineage>
        <taxon>Eukaryota</taxon>
        <taxon>Metazoa</taxon>
        <taxon>Cnidaria</taxon>
        <taxon>Anthozoa</taxon>
        <taxon>Hexacorallia</taxon>
        <taxon>Scleractinia</taxon>
        <taxon>Astrocoeniina</taxon>
        <taxon>Pocilloporidae</taxon>
        <taxon>Pocillopora</taxon>
    </lineage>
</organism>
<feature type="compositionally biased region" description="Basic and acidic residues" evidence="1">
    <location>
        <begin position="1"/>
        <end position="22"/>
    </location>
</feature>
<gene>
    <name evidence="2" type="ORF">pdam_00015128</name>
</gene>
<comment type="caution">
    <text evidence="2">The sequence shown here is derived from an EMBL/GenBank/DDBJ whole genome shotgun (WGS) entry which is preliminary data.</text>
</comment>
<dbReference type="EMBL" id="RCHS01002403">
    <property type="protein sequence ID" value="RMX47608.1"/>
    <property type="molecule type" value="Genomic_DNA"/>
</dbReference>
<evidence type="ECO:0000313" key="2">
    <source>
        <dbReference type="EMBL" id="RMX47608.1"/>
    </source>
</evidence>
<evidence type="ECO:0000256" key="1">
    <source>
        <dbReference type="SAM" id="MobiDB-lite"/>
    </source>
</evidence>
<accession>A0A3M6U289</accession>
<dbReference type="Proteomes" id="UP000275408">
    <property type="component" value="Unassembled WGS sequence"/>
</dbReference>
<keyword evidence="3" id="KW-1185">Reference proteome</keyword>
<feature type="region of interest" description="Disordered" evidence="1">
    <location>
        <begin position="1"/>
        <end position="44"/>
    </location>
</feature>
<sequence>MQGKDVKAKSRRKQDGQRDGQRGKNAQIHVHMPHAHLSEGSKSSPVIHRYRTRLELSSRSRSEGNLVSAQMFDLKSQREVGLGQAEKNLHLPRLQQSKTTKTSPVIDNGKLRVKAVYQPDTDISRALLRMSGLSDNYHRRMLNEYIKKENREYLSSDSKRESLLQWLNEQKISNT</sequence>
<name>A0A3M6U289_POCDA</name>
<proteinExistence type="predicted"/>
<reference evidence="2 3" key="1">
    <citation type="journal article" date="2018" name="Sci. Rep.">
        <title>Comparative analysis of the Pocillopora damicornis genome highlights role of immune system in coral evolution.</title>
        <authorList>
            <person name="Cunning R."/>
            <person name="Bay R.A."/>
            <person name="Gillette P."/>
            <person name="Baker A.C."/>
            <person name="Traylor-Knowles N."/>
        </authorList>
    </citation>
    <scope>NUCLEOTIDE SEQUENCE [LARGE SCALE GENOMIC DNA]</scope>
    <source>
        <strain evidence="2">RSMAS</strain>
        <tissue evidence="2">Whole animal</tissue>
    </source>
</reference>